<reference evidence="1 2" key="1">
    <citation type="journal article" date="2023" name="Science">
        <title>Complex scaffold remodeling in plant triterpene biosynthesis.</title>
        <authorList>
            <person name="De La Pena R."/>
            <person name="Hodgson H."/>
            <person name="Liu J.C."/>
            <person name="Stephenson M.J."/>
            <person name="Martin A.C."/>
            <person name="Owen C."/>
            <person name="Harkess A."/>
            <person name="Leebens-Mack J."/>
            <person name="Jimenez L.E."/>
            <person name="Osbourn A."/>
            <person name="Sattely E.S."/>
        </authorList>
    </citation>
    <scope>NUCLEOTIDE SEQUENCE [LARGE SCALE GENOMIC DNA]</scope>
    <source>
        <strain evidence="2">cv. JPN11</strain>
        <tissue evidence="1">Leaf</tissue>
    </source>
</reference>
<dbReference type="EMBL" id="CM051397">
    <property type="protein sequence ID" value="KAJ4721410.1"/>
    <property type="molecule type" value="Genomic_DNA"/>
</dbReference>
<accession>A0ACC1YFI5</accession>
<protein>
    <submittedName>
        <fullName evidence="1">Aspartic proteinase CDR1-like</fullName>
    </submittedName>
</protein>
<comment type="caution">
    <text evidence="1">The sequence shown here is derived from an EMBL/GenBank/DDBJ whole genome shotgun (WGS) entry which is preliminary data.</text>
</comment>
<sequence length="448" mass="48066">MAVSAISHFLFRFVSAILLFILCLCCISFTEAQKGGFSVELIHRDSPKSPFFNPDENPFERIVNAIRRSSNRIKLIDPNFASLSSAQADIIPADSGGEFLMKVSIGTPPVEILAIADTGSDLIWIQCKPCFFCYEQDTDLFDPSKSSSYKDLSCYSKQCGSMGETSCSFLGFGKCTYSVSYGDKSYSDGNLATDTITLDSTSGRAVAFPETIIGCGHSNDGTFSSEAAGIVGLGGGNVSLVSQMGPIGSKFSYCLVHLSSSASVNSTKINFGTNGVVSGPGVVSTPLIARNTKTFYRLTLEAISVGNKKLAVDGSSSFGTTEGNIVIDSGTTLTYLPQDFNSKLVSAVSSFINATPVAAPEGLVDLCYNFTTFDFKVPEITVHFTGADVKLNPLNTFFRISEERLCLTFKGVDDGPAVYGNLMQMNFLVGYDTQKRTVSFKPTDCTKQ</sequence>
<keyword evidence="2" id="KW-1185">Reference proteome</keyword>
<dbReference type="Proteomes" id="UP001164539">
    <property type="component" value="Chromosome 4"/>
</dbReference>
<organism evidence="1 2">
    <name type="scientific">Melia azedarach</name>
    <name type="common">Chinaberry tree</name>
    <dbReference type="NCBI Taxonomy" id="155640"/>
    <lineage>
        <taxon>Eukaryota</taxon>
        <taxon>Viridiplantae</taxon>
        <taxon>Streptophyta</taxon>
        <taxon>Embryophyta</taxon>
        <taxon>Tracheophyta</taxon>
        <taxon>Spermatophyta</taxon>
        <taxon>Magnoliopsida</taxon>
        <taxon>eudicotyledons</taxon>
        <taxon>Gunneridae</taxon>
        <taxon>Pentapetalae</taxon>
        <taxon>rosids</taxon>
        <taxon>malvids</taxon>
        <taxon>Sapindales</taxon>
        <taxon>Meliaceae</taxon>
        <taxon>Melia</taxon>
    </lineage>
</organism>
<proteinExistence type="predicted"/>
<name>A0ACC1YFI5_MELAZ</name>
<evidence type="ECO:0000313" key="1">
    <source>
        <dbReference type="EMBL" id="KAJ4721410.1"/>
    </source>
</evidence>
<evidence type="ECO:0000313" key="2">
    <source>
        <dbReference type="Proteomes" id="UP001164539"/>
    </source>
</evidence>
<gene>
    <name evidence="1" type="ORF">OWV82_009096</name>
</gene>